<keyword evidence="5" id="KW-0808">Transferase</keyword>
<proteinExistence type="inferred from homology"/>
<dbReference type="InterPro" id="IPR000550">
    <property type="entry name" value="Hppk"/>
</dbReference>
<evidence type="ECO:0000256" key="3">
    <source>
        <dbReference type="ARBA" id="ARBA00013253"/>
    </source>
</evidence>
<evidence type="ECO:0000256" key="2">
    <source>
        <dbReference type="ARBA" id="ARBA00005810"/>
    </source>
</evidence>
<dbReference type="PANTHER" id="PTHR43071:SF1">
    <property type="entry name" value="2-AMINO-4-HYDROXY-6-HYDROXYMETHYLDIHYDROPTERIDINE PYROPHOSPHOKINASE"/>
    <property type="match status" value="1"/>
</dbReference>
<evidence type="ECO:0000256" key="10">
    <source>
        <dbReference type="ARBA" id="ARBA00029409"/>
    </source>
</evidence>
<evidence type="ECO:0000256" key="12">
    <source>
        <dbReference type="ARBA" id="ARBA00033413"/>
    </source>
</evidence>
<keyword evidence="15" id="KW-1185">Reference proteome</keyword>
<sequence length="168" mass="18220">MTIAYVGIGSNLDPAAHVRAGVEELRAHFPAVACSPVYRTEPVGFEGPSFLNLVVRLATEDSLEAVRDRLRAIEARCGRERSGGGSGDPSGSRTLDLDLLLFGDRVIAEPVVLPREDVTRYAFVAKPLADLDPEGRLPGDGRTFREVWASFPEGAEAGMRREELDLPC</sequence>
<organism evidence="14 15">
    <name type="scientific">Thiohalorhabdus denitrificans</name>
    <dbReference type="NCBI Taxonomy" id="381306"/>
    <lineage>
        <taxon>Bacteria</taxon>
        <taxon>Pseudomonadati</taxon>
        <taxon>Pseudomonadota</taxon>
        <taxon>Gammaproteobacteria</taxon>
        <taxon>Thiohalorhabdales</taxon>
        <taxon>Thiohalorhabdaceae</taxon>
        <taxon>Thiohalorhabdus</taxon>
    </lineage>
</organism>
<keyword evidence="6" id="KW-0547">Nucleotide-binding</keyword>
<dbReference type="AlphaFoldDB" id="A0A0N8PNB2"/>
<evidence type="ECO:0000256" key="1">
    <source>
        <dbReference type="ARBA" id="ARBA00005051"/>
    </source>
</evidence>
<dbReference type="EMBL" id="FMUN01000005">
    <property type="protein sequence ID" value="SCY40795.1"/>
    <property type="molecule type" value="Genomic_DNA"/>
</dbReference>
<dbReference type="GO" id="GO:0046656">
    <property type="term" value="P:folic acid biosynthetic process"/>
    <property type="evidence" value="ECO:0007669"/>
    <property type="project" value="UniProtKB-KW"/>
</dbReference>
<dbReference type="InterPro" id="IPR035907">
    <property type="entry name" value="Hppk_sf"/>
</dbReference>
<comment type="pathway">
    <text evidence="1">Cofactor biosynthesis; tetrahydrofolate biosynthesis; 2-amino-4-hydroxy-6-hydroxymethyl-7,8-dihydropteridine diphosphate from 7,8-dihydroneopterin triphosphate: step 4/4.</text>
</comment>
<dbReference type="GO" id="GO:0005524">
    <property type="term" value="F:ATP binding"/>
    <property type="evidence" value="ECO:0007669"/>
    <property type="project" value="UniProtKB-KW"/>
</dbReference>
<dbReference type="OrthoDB" id="9790168at2"/>
<dbReference type="PATRIC" id="fig|381306.5.peg.1222"/>
<keyword evidence="9" id="KW-0289">Folate biosynthesis</keyword>
<dbReference type="EC" id="2.7.6.3" evidence="3"/>
<dbReference type="NCBIfam" id="TIGR01498">
    <property type="entry name" value="folK"/>
    <property type="match status" value="1"/>
</dbReference>
<protein>
    <recommendedName>
        <fullName evidence="4">2-amino-4-hydroxy-6-hydroxymethyldihydropteridine pyrophosphokinase</fullName>
        <ecNumber evidence="3">2.7.6.3</ecNumber>
    </recommendedName>
    <alternativeName>
        <fullName evidence="11">6-hydroxymethyl-7,8-dihydropterin pyrophosphokinase</fullName>
    </alternativeName>
    <alternativeName>
        <fullName evidence="12">7,8-dihydro-6-hydroxymethylpterin-pyrophosphokinase</fullName>
    </alternativeName>
</protein>
<evidence type="ECO:0000256" key="11">
    <source>
        <dbReference type="ARBA" id="ARBA00029766"/>
    </source>
</evidence>
<comment type="similarity">
    <text evidence="2">Belongs to the HPPK family.</text>
</comment>
<dbReference type="CDD" id="cd00483">
    <property type="entry name" value="HPPK"/>
    <property type="match status" value="1"/>
</dbReference>
<dbReference type="UniPathway" id="UPA00077">
    <property type="reaction ID" value="UER00155"/>
</dbReference>
<dbReference type="GO" id="GO:0003848">
    <property type="term" value="F:2-amino-4-hydroxy-6-hydroxymethyldihydropteridine diphosphokinase activity"/>
    <property type="evidence" value="ECO:0007669"/>
    <property type="project" value="UniProtKB-EC"/>
</dbReference>
<keyword evidence="7 14" id="KW-0418">Kinase</keyword>
<dbReference type="PANTHER" id="PTHR43071">
    <property type="entry name" value="2-AMINO-4-HYDROXY-6-HYDROXYMETHYLDIHYDROPTERIDINE PYROPHOSPHOKINASE"/>
    <property type="match status" value="1"/>
</dbReference>
<evidence type="ECO:0000313" key="15">
    <source>
        <dbReference type="Proteomes" id="UP000183104"/>
    </source>
</evidence>
<evidence type="ECO:0000256" key="6">
    <source>
        <dbReference type="ARBA" id="ARBA00022741"/>
    </source>
</evidence>
<dbReference type="STRING" id="381306.AN478_03680"/>
<evidence type="ECO:0000256" key="9">
    <source>
        <dbReference type="ARBA" id="ARBA00022909"/>
    </source>
</evidence>
<dbReference type="Proteomes" id="UP000183104">
    <property type="component" value="Unassembled WGS sequence"/>
</dbReference>
<dbReference type="RefSeq" id="WP_054965277.1">
    <property type="nucleotide sequence ID" value="NZ_FMUN01000005.1"/>
</dbReference>
<evidence type="ECO:0000256" key="7">
    <source>
        <dbReference type="ARBA" id="ARBA00022777"/>
    </source>
</evidence>
<accession>A0A0N8PNB2</accession>
<name>A0A0N8PNB2_9GAMM</name>
<dbReference type="GO" id="GO:0016301">
    <property type="term" value="F:kinase activity"/>
    <property type="evidence" value="ECO:0007669"/>
    <property type="project" value="UniProtKB-KW"/>
</dbReference>
<evidence type="ECO:0000313" key="14">
    <source>
        <dbReference type="EMBL" id="SCY40795.1"/>
    </source>
</evidence>
<comment type="function">
    <text evidence="10">Catalyzes the transfer of pyrophosphate from adenosine triphosphate (ATP) to 6-hydroxymethyl-7,8-dihydropterin, an enzymatic step in folate biosynthesis pathway.</text>
</comment>
<feature type="domain" description="7,8-dihydro-6-hydroxymethylpterin-pyrophosphokinase" evidence="13">
    <location>
        <begin position="5"/>
        <end position="133"/>
    </location>
</feature>
<evidence type="ECO:0000259" key="13">
    <source>
        <dbReference type="Pfam" id="PF01288"/>
    </source>
</evidence>
<gene>
    <name evidence="14" type="ORF">SAMN05661077_2042</name>
</gene>
<dbReference type="Gene3D" id="3.30.70.560">
    <property type="entry name" value="7,8-Dihydro-6-hydroxymethylpterin-pyrophosphokinase HPPK"/>
    <property type="match status" value="1"/>
</dbReference>
<evidence type="ECO:0000256" key="4">
    <source>
        <dbReference type="ARBA" id="ARBA00016218"/>
    </source>
</evidence>
<evidence type="ECO:0000256" key="5">
    <source>
        <dbReference type="ARBA" id="ARBA00022679"/>
    </source>
</evidence>
<dbReference type="GO" id="GO:0046654">
    <property type="term" value="P:tetrahydrofolate biosynthetic process"/>
    <property type="evidence" value="ECO:0007669"/>
    <property type="project" value="UniProtKB-UniPathway"/>
</dbReference>
<dbReference type="Pfam" id="PF01288">
    <property type="entry name" value="HPPK"/>
    <property type="match status" value="1"/>
</dbReference>
<evidence type="ECO:0000256" key="8">
    <source>
        <dbReference type="ARBA" id="ARBA00022840"/>
    </source>
</evidence>
<dbReference type="SUPFAM" id="SSF55083">
    <property type="entry name" value="6-hydroxymethyl-7,8-dihydropterin pyrophosphokinase, HPPK"/>
    <property type="match status" value="1"/>
</dbReference>
<reference evidence="15" key="1">
    <citation type="submission" date="2016-10" db="EMBL/GenBank/DDBJ databases">
        <authorList>
            <person name="Varghese N."/>
        </authorList>
    </citation>
    <scope>NUCLEOTIDE SEQUENCE [LARGE SCALE GENOMIC DNA]</scope>
    <source>
        <strain evidence="15">HL 19</strain>
    </source>
</reference>
<keyword evidence="8" id="KW-0067">ATP-binding</keyword>